<dbReference type="InterPro" id="IPR012675">
    <property type="entry name" value="Beta-grasp_dom_sf"/>
</dbReference>
<evidence type="ECO:0000256" key="2">
    <source>
        <dbReference type="ARBA" id="ARBA00034078"/>
    </source>
</evidence>
<keyword evidence="1" id="KW-0479">Metal-binding</keyword>
<proteinExistence type="predicted"/>
<accession>A0A1I3CV40</accession>
<dbReference type="InterPro" id="IPR050415">
    <property type="entry name" value="MRET"/>
</dbReference>
<dbReference type="Pfam" id="PF00970">
    <property type="entry name" value="FAD_binding_6"/>
    <property type="match status" value="1"/>
</dbReference>
<evidence type="ECO:0000256" key="1">
    <source>
        <dbReference type="ARBA" id="ARBA00023014"/>
    </source>
</evidence>
<dbReference type="CDD" id="cd00207">
    <property type="entry name" value="fer2"/>
    <property type="match status" value="1"/>
</dbReference>
<organism evidence="5 6">
    <name type="scientific">Pseudomonas guineae</name>
    <dbReference type="NCBI Taxonomy" id="425504"/>
    <lineage>
        <taxon>Bacteria</taxon>
        <taxon>Pseudomonadati</taxon>
        <taxon>Pseudomonadota</taxon>
        <taxon>Gammaproteobacteria</taxon>
        <taxon>Pseudomonadales</taxon>
        <taxon>Pseudomonadaceae</taxon>
        <taxon>Pseudomonas</taxon>
    </lineage>
</organism>
<dbReference type="GO" id="GO:0016491">
    <property type="term" value="F:oxidoreductase activity"/>
    <property type="evidence" value="ECO:0007669"/>
    <property type="project" value="InterPro"/>
</dbReference>
<dbReference type="InterPro" id="IPR017927">
    <property type="entry name" value="FAD-bd_FR_type"/>
</dbReference>
<dbReference type="PANTHER" id="PTHR47354">
    <property type="entry name" value="NADH OXIDOREDUCTASE HCR"/>
    <property type="match status" value="1"/>
</dbReference>
<keyword evidence="1" id="KW-0411">Iron-sulfur</keyword>
<dbReference type="Gene3D" id="3.40.50.80">
    <property type="entry name" value="Nucleotide-binding domain of ferredoxin-NADP reductase (FNR) module"/>
    <property type="match status" value="1"/>
</dbReference>
<dbReference type="RefSeq" id="WP_090238443.1">
    <property type="nucleotide sequence ID" value="NZ_FOQL01000001.1"/>
</dbReference>
<feature type="domain" description="2Fe-2S ferredoxin-type" evidence="3">
    <location>
        <begin position="2"/>
        <end position="92"/>
    </location>
</feature>
<dbReference type="InterPro" id="IPR006058">
    <property type="entry name" value="2Fe2S_fd_BS"/>
</dbReference>
<evidence type="ECO:0000259" key="4">
    <source>
        <dbReference type="PROSITE" id="PS51384"/>
    </source>
</evidence>
<sequence length="329" mass="36054">MATVTLSNHKAFIADKERTLLESAKSQGVVLEYSCRTGRCGVCKAKVLRGDTSIMQGEQGLNEAELAMGYILTCCRSALSDLDLDVDDLGDLSDIQTKTLPCRIDLIEMVAADVIKVVLRAPPNNSLRYLAGQYIDVIGKEGVRRSYSLANAQREDGKLELHVRHVPQGVMSQYWFGGARINDLLRLEGPLGTFSLRNTKLGNLIFLATGTGIAPVKAMLETLATESLQLAGKNIYVYWGGRTEADLYWNPQLLQLDLNFIPVLSRADAQWAGRIGYVQDVLLADNIDLTDSVVYACGSDSMIHTAREQLLAVGLPSKNFYSDAFVSSN</sequence>
<dbReference type="STRING" id="425504.SAMN05216206_0249"/>
<dbReference type="PROSITE" id="PS51384">
    <property type="entry name" value="FAD_FR"/>
    <property type="match status" value="1"/>
</dbReference>
<dbReference type="AlphaFoldDB" id="A0A1I3CV40"/>
<protein>
    <submittedName>
        <fullName evidence="5">CDP-4-dehydro-6-deoxyglucose reductase</fullName>
    </submittedName>
</protein>
<evidence type="ECO:0000313" key="6">
    <source>
        <dbReference type="Proteomes" id="UP000243606"/>
    </source>
</evidence>
<dbReference type="PRINTS" id="PR00410">
    <property type="entry name" value="PHEHYDRXLASE"/>
</dbReference>
<dbReference type="PROSITE" id="PS51085">
    <property type="entry name" value="2FE2S_FER_2"/>
    <property type="match status" value="1"/>
</dbReference>
<keyword evidence="6" id="KW-1185">Reference proteome</keyword>
<dbReference type="InterPro" id="IPR001041">
    <property type="entry name" value="2Fe-2S_ferredoxin-type"/>
</dbReference>
<dbReference type="SUPFAM" id="SSF52343">
    <property type="entry name" value="Ferredoxin reductase-like, C-terminal NADP-linked domain"/>
    <property type="match status" value="1"/>
</dbReference>
<dbReference type="Gene3D" id="3.10.20.30">
    <property type="match status" value="1"/>
</dbReference>
<dbReference type="InterPro" id="IPR001433">
    <property type="entry name" value="OxRdtase_FAD/NAD-bd"/>
</dbReference>
<dbReference type="Proteomes" id="UP000243606">
    <property type="component" value="Unassembled WGS sequence"/>
</dbReference>
<dbReference type="InterPro" id="IPR008333">
    <property type="entry name" value="Cbr1-like_FAD-bd_dom"/>
</dbReference>
<dbReference type="Pfam" id="PF00175">
    <property type="entry name" value="NAD_binding_1"/>
    <property type="match status" value="1"/>
</dbReference>
<dbReference type="InterPro" id="IPR001709">
    <property type="entry name" value="Flavoprot_Pyr_Nucl_cyt_Rdtase"/>
</dbReference>
<dbReference type="PROSITE" id="PS00197">
    <property type="entry name" value="2FE2S_FER_1"/>
    <property type="match status" value="1"/>
</dbReference>
<dbReference type="EMBL" id="FOQL01000001">
    <property type="protein sequence ID" value="SFH78414.1"/>
    <property type="molecule type" value="Genomic_DNA"/>
</dbReference>
<dbReference type="OrthoDB" id="9806195at2"/>
<dbReference type="Pfam" id="PF00111">
    <property type="entry name" value="Fer2"/>
    <property type="match status" value="1"/>
</dbReference>
<dbReference type="CDD" id="cd06189">
    <property type="entry name" value="flavin_oxioreductase"/>
    <property type="match status" value="1"/>
</dbReference>
<dbReference type="PRINTS" id="PR00371">
    <property type="entry name" value="FPNCR"/>
</dbReference>
<evidence type="ECO:0000313" key="5">
    <source>
        <dbReference type="EMBL" id="SFH78414.1"/>
    </source>
</evidence>
<evidence type="ECO:0000259" key="3">
    <source>
        <dbReference type="PROSITE" id="PS51085"/>
    </source>
</evidence>
<dbReference type="SUPFAM" id="SSF54292">
    <property type="entry name" value="2Fe-2S ferredoxin-like"/>
    <property type="match status" value="1"/>
</dbReference>
<dbReference type="SUPFAM" id="SSF63380">
    <property type="entry name" value="Riboflavin synthase domain-like"/>
    <property type="match status" value="1"/>
</dbReference>
<gene>
    <name evidence="5" type="ORF">SAMN05216206_0249</name>
</gene>
<dbReference type="InterPro" id="IPR017938">
    <property type="entry name" value="Riboflavin_synthase-like_b-brl"/>
</dbReference>
<comment type="cofactor">
    <cofactor evidence="2">
        <name>[2Fe-2S] cluster</name>
        <dbReference type="ChEBI" id="CHEBI:190135"/>
    </cofactor>
</comment>
<keyword evidence="1" id="KW-0408">Iron</keyword>
<dbReference type="InterPro" id="IPR039261">
    <property type="entry name" value="FNR_nucleotide-bd"/>
</dbReference>
<dbReference type="GO" id="GO:0051537">
    <property type="term" value="F:2 iron, 2 sulfur cluster binding"/>
    <property type="evidence" value="ECO:0007669"/>
    <property type="project" value="InterPro"/>
</dbReference>
<reference evidence="6" key="1">
    <citation type="submission" date="2016-10" db="EMBL/GenBank/DDBJ databases">
        <authorList>
            <person name="Varghese N."/>
            <person name="Submissions S."/>
        </authorList>
    </citation>
    <scope>NUCLEOTIDE SEQUENCE [LARGE SCALE GENOMIC DNA]</scope>
    <source>
        <strain evidence="6">LMG 24016</strain>
    </source>
</reference>
<feature type="domain" description="FAD-binding FR-type" evidence="4">
    <location>
        <begin position="97"/>
        <end position="197"/>
    </location>
</feature>
<dbReference type="Gene3D" id="2.40.30.10">
    <property type="entry name" value="Translation factors"/>
    <property type="match status" value="1"/>
</dbReference>
<name>A0A1I3CV40_9PSED</name>
<dbReference type="PANTHER" id="PTHR47354:SF5">
    <property type="entry name" value="PROTEIN RFBI"/>
    <property type="match status" value="1"/>
</dbReference>
<dbReference type="InterPro" id="IPR036010">
    <property type="entry name" value="2Fe-2S_ferredoxin-like_sf"/>
</dbReference>